<dbReference type="EMBL" id="CP111014">
    <property type="protein sequence ID" value="WAQ98192.1"/>
    <property type="molecule type" value="Genomic_DNA"/>
</dbReference>
<sequence length="110" mass="11917">MKLSAHFPTPNFKSGETCLYDAVSLTEVATRKKAKWTYTSRTVYVVSINTYNNIIPNPKYSPPTSPCAVADIPSGEISLAKEEAAAYMSANVRQCSSSTGSTYHGPGMME</sequence>
<protein>
    <submittedName>
        <fullName evidence="1">Uncharacterized protein</fullName>
    </submittedName>
</protein>
<proteinExistence type="predicted"/>
<reference evidence="1" key="1">
    <citation type="submission" date="2022-11" db="EMBL/GenBank/DDBJ databases">
        <title>Centuries of genome instability and evolution in soft-shell clam transmissible cancer (bioRxiv).</title>
        <authorList>
            <person name="Hart S.F.M."/>
            <person name="Yonemitsu M.A."/>
            <person name="Giersch R.M."/>
            <person name="Beal B.F."/>
            <person name="Arriagada G."/>
            <person name="Davis B.W."/>
            <person name="Ostrander E.A."/>
            <person name="Goff S.P."/>
            <person name="Metzger M.J."/>
        </authorList>
    </citation>
    <scope>NUCLEOTIDE SEQUENCE</scope>
    <source>
        <strain evidence="1">MELC-2E11</strain>
        <tissue evidence="1">Siphon/mantle</tissue>
    </source>
</reference>
<dbReference type="Proteomes" id="UP001164746">
    <property type="component" value="Chromosome 3"/>
</dbReference>
<accession>A0ABY7DN88</accession>
<gene>
    <name evidence="1" type="ORF">MAR_022565</name>
</gene>
<name>A0ABY7DN88_MYAAR</name>
<keyword evidence="2" id="KW-1185">Reference proteome</keyword>
<evidence type="ECO:0000313" key="2">
    <source>
        <dbReference type="Proteomes" id="UP001164746"/>
    </source>
</evidence>
<evidence type="ECO:0000313" key="1">
    <source>
        <dbReference type="EMBL" id="WAQ98192.1"/>
    </source>
</evidence>
<organism evidence="1 2">
    <name type="scientific">Mya arenaria</name>
    <name type="common">Soft-shell clam</name>
    <dbReference type="NCBI Taxonomy" id="6604"/>
    <lineage>
        <taxon>Eukaryota</taxon>
        <taxon>Metazoa</taxon>
        <taxon>Spiralia</taxon>
        <taxon>Lophotrochozoa</taxon>
        <taxon>Mollusca</taxon>
        <taxon>Bivalvia</taxon>
        <taxon>Autobranchia</taxon>
        <taxon>Heteroconchia</taxon>
        <taxon>Euheterodonta</taxon>
        <taxon>Imparidentia</taxon>
        <taxon>Neoheterodontei</taxon>
        <taxon>Myida</taxon>
        <taxon>Myoidea</taxon>
        <taxon>Myidae</taxon>
        <taxon>Mya</taxon>
    </lineage>
</organism>